<evidence type="ECO:0000256" key="3">
    <source>
        <dbReference type="ARBA" id="ARBA00022782"/>
    </source>
</evidence>
<evidence type="ECO:0000256" key="7">
    <source>
        <dbReference type="SAM" id="MobiDB-lite"/>
    </source>
</evidence>
<dbReference type="GO" id="GO:0030154">
    <property type="term" value="P:cell differentiation"/>
    <property type="evidence" value="ECO:0007669"/>
    <property type="project" value="UniProtKB-KW"/>
</dbReference>
<feature type="compositionally biased region" description="Low complexity" evidence="7">
    <location>
        <begin position="306"/>
        <end position="315"/>
    </location>
</feature>
<feature type="coiled-coil region" evidence="6">
    <location>
        <begin position="204"/>
        <end position="231"/>
    </location>
</feature>
<dbReference type="AlphaFoldDB" id="A0A9Q1KPG8"/>
<dbReference type="Proteomes" id="UP001153076">
    <property type="component" value="Unassembled WGS sequence"/>
</dbReference>
<keyword evidence="5" id="KW-0287">Flowering</keyword>
<comment type="similarity">
    <text evidence="1">Belongs to the FLX family.</text>
</comment>
<reference evidence="8" key="1">
    <citation type="submission" date="2022-04" db="EMBL/GenBank/DDBJ databases">
        <title>Carnegiea gigantea Genome sequencing and assembly v2.</title>
        <authorList>
            <person name="Copetti D."/>
            <person name="Sanderson M.J."/>
            <person name="Burquez A."/>
            <person name="Wojciechowski M.F."/>
        </authorList>
    </citation>
    <scope>NUCLEOTIDE SEQUENCE</scope>
    <source>
        <strain evidence="8">SGP5-SGP5p</strain>
        <tissue evidence="8">Aerial part</tissue>
    </source>
</reference>
<gene>
    <name evidence="8" type="ORF">Cgig2_028433</name>
</gene>
<keyword evidence="3" id="KW-0221">Differentiation</keyword>
<name>A0A9Q1KPG8_9CARY</name>
<feature type="region of interest" description="Disordered" evidence="7">
    <location>
        <begin position="378"/>
        <end position="451"/>
    </location>
</feature>
<evidence type="ECO:0000256" key="2">
    <source>
        <dbReference type="ARBA" id="ARBA00022473"/>
    </source>
</evidence>
<keyword evidence="2" id="KW-0217">Developmental protein</keyword>
<dbReference type="PANTHER" id="PTHR33405:SF4">
    <property type="entry name" value="PROTEIN FLX-LIKE 2"/>
    <property type="match status" value="1"/>
</dbReference>
<accession>A0A9Q1KPG8</accession>
<keyword evidence="4 6" id="KW-0175">Coiled coil</keyword>
<sequence length="451" mass="49129">MGSTGRIPPHHMRRPLPGPGMVHPEPFGAGIRPPPGGFPPIDMLPPPEILEQKIAAQHVEMERLATENRRLATTHGTLRQQLAAAQQELQILESQIGVVKSEREQQMRGLVERISKMEAELRAADRLKMDLQQARAEAQSLVEARQELMAKVQQLTSELQRAHVDVRQIPALLSELNHLKQEFHQCRATYDHERKVYHDHLESLQVMDKEYRTMAEEVAKLRAELNNIANVDKRAAYGSGYSENDASGYNPSGQSSYEDGYGAQQSYLFLRWFPELVDQLCAALPAHAAFPASGAAATAPVAAGGAVASSGGTPTYTAPQSAPTAARPGYDAARVPGYEAQRGPAYDASRIPTYDPQGGQAYNPQRVPGYDAYRAGYDMQRPPPYDPQRVTGYEMPRGTNYDAHSRGVAQPPPGQAPPNSMQYGAAAPQPAAGRAPAGHEAPARGGNTARR</sequence>
<dbReference type="OrthoDB" id="1911379at2759"/>
<evidence type="ECO:0000256" key="1">
    <source>
        <dbReference type="ARBA" id="ARBA00005405"/>
    </source>
</evidence>
<proteinExistence type="inferred from homology"/>
<protein>
    <recommendedName>
        <fullName evidence="10">Protein FLX-like 2</fullName>
    </recommendedName>
</protein>
<feature type="coiled-coil region" evidence="6">
    <location>
        <begin position="75"/>
        <end position="165"/>
    </location>
</feature>
<keyword evidence="9" id="KW-1185">Reference proteome</keyword>
<dbReference type="EMBL" id="JAKOGI010000054">
    <property type="protein sequence ID" value="KAJ8446466.1"/>
    <property type="molecule type" value="Genomic_DNA"/>
</dbReference>
<feature type="compositionally biased region" description="Low complexity" evidence="7">
    <location>
        <begin position="424"/>
        <end position="438"/>
    </location>
</feature>
<evidence type="ECO:0000256" key="4">
    <source>
        <dbReference type="ARBA" id="ARBA00023054"/>
    </source>
</evidence>
<evidence type="ECO:0000313" key="9">
    <source>
        <dbReference type="Proteomes" id="UP001153076"/>
    </source>
</evidence>
<evidence type="ECO:0000256" key="5">
    <source>
        <dbReference type="ARBA" id="ARBA00023089"/>
    </source>
</evidence>
<dbReference type="PANTHER" id="PTHR33405">
    <property type="entry name" value="PROTEIN FLX-LIKE 2"/>
    <property type="match status" value="1"/>
</dbReference>
<feature type="region of interest" description="Disordered" evidence="7">
    <location>
        <begin position="1"/>
        <end position="37"/>
    </location>
</feature>
<evidence type="ECO:0000313" key="8">
    <source>
        <dbReference type="EMBL" id="KAJ8446466.1"/>
    </source>
</evidence>
<dbReference type="GO" id="GO:0009908">
    <property type="term" value="P:flower development"/>
    <property type="evidence" value="ECO:0007669"/>
    <property type="project" value="UniProtKB-KW"/>
</dbReference>
<organism evidence="8 9">
    <name type="scientific">Carnegiea gigantea</name>
    <dbReference type="NCBI Taxonomy" id="171969"/>
    <lineage>
        <taxon>Eukaryota</taxon>
        <taxon>Viridiplantae</taxon>
        <taxon>Streptophyta</taxon>
        <taxon>Embryophyta</taxon>
        <taxon>Tracheophyta</taxon>
        <taxon>Spermatophyta</taxon>
        <taxon>Magnoliopsida</taxon>
        <taxon>eudicotyledons</taxon>
        <taxon>Gunneridae</taxon>
        <taxon>Pentapetalae</taxon>
        <taxon>Caryophyllales</taxon>
        <taxon>Cactineae</taxon>
        <taxon>Cactaceae</taxon>
        <taxon>Cactoideae</taxon>
        <taxon>Echinocereeae</taxon>
        <taxon>Carnegiea</taxon>
    </lineage>
</organism>
<feature type="region of interest" description="Disordered" evidence="7">
    <location>
        <begin position="306"/>
        <end position="365"/>
    </location>
</feature>
<evidence type="ECO:0008006" key="10">
    <source>
        <dbReference type="Google" id="ProtNLM"/>
    </source>
</evidence>
<evidence type="ECO:0000256" key="6">
    <source>
        <dbReference type="SAM" id="Coils"/>
    </source>
</evidence>
<dbReference type="InterPro" id="IPR040353">
    <property type="entry name" value="FLX/FLX-like"/>
</dbReference>
<comment type="caution">
    <text evidence="8">The sequence shown here is derived from an EMBL/GenBank/DDBJ whole genome shotgun (WGS) entry which is preliminary data.</text>
</comment>